<keyword evidence="2" id="KW-1185">Reference proteome</keyword>
<sequence>LCCLTLNTGQTKHRILHTYNRKYDITHFHGVAVLKRKKRDLSMRKVLSGSAVLIKCKIARKEAQKVNVINSPDLVRVLEAFDNQHPLQHCCLRLLVLQGNSRILINIKLD</sequence>
<gene>
    <name evidence="1" type="ORF">PECUL_23A008190</name>
</gene>
<protein>
    <submittedName>
        <fullName evidence="1">Uncharacterized protein</fullName>
    </submittedName>
</protein>
<organism evidence="1 2">
    <name type="scientific">Pelobates cultripes</name>
    <name type="common">Western spadefoot toad</name>
    <dbReference type="NCBI Taxonomy" id="61616"/>
    <lineage>
        <taxon>Eukaryota</taxon>
        <taxon>Metazoa</taxon>
        <taxon>Chordata</taxon>
        <taxon>Craniata</taxon>
        <taxon>Vertebrata</taxon>
        <taxon>Euteleostomi</taxon>
        <taxon>Amphibia</taxon>
        <taxon>Batrachia</taxon>
        <taxon>Anura</taxon>
        <taxon>Pelobatoidea</taxon>
        <taxon>Pelobatidae</taxon>
        <taxon>Pelobates</taxon>
    </lineage>
</organism>
<feature type="non-terminal residue" evidence="1">
    <location>
        <position position="110"/>
    </location>
</feature>
<dbReference type="EMBL" id="OW240922">
    <property type="protein sequence ID" value="CAH2322329.1"/>
    <property type="molecule type" value="Genomic_DNA"/>
</dbReference>
<evidence type="ECO:0000313" key="1">
    <source>
        <dbReference type="EMBL" id="CAH2322329.1"/>
    </source>
</evidence>
<proteinExistence type="predicted"/>
<dbReference type="Proteomes" id="UP001295444">
    <property type="component" value="Chromosome 11"/>
</dbReference>
<evidence type="ECO:0000313" key="2">
    <source>
        <dbReference type="Proteomes" id="UP001295444"/>
    </source>
</evidence>
<reference evidence="1" key="1">
    <citation type="submission" date="2022-03" db="EMBL/GenBank/DDBJ databases">
        <authorList>
            <person name="Alioto T."/>
            <person name="Alioto T."/>
            <person name="Gomez Garrido J."/>
        </authorList>
    </citation>
    <scope>NUCLEOTIDE SEQUENCE</scope>
</reference>
<accession>A0AAD1TE49</accession>
<dbReference type="AlphaFoldDB" id="A0AAD1TE49"/>
<feature type="non-terminal residue" evidence="1">
    <location>
        <position position="1"/>
    </location>
</feature>
<name>A0AAD1TE49_PELCU</name>